<dbReference type="Proteomes" id="UP001162480">
    <property type="component" value="Chromosome 10"/>
</dbReference>
<dbReference type="AlphaFoldDB" id="A0AA36B911"/>
<organism evidence="1 2">
    <name type="scientific">Octopus vulgaris</name>
    <name type="common">Common octopus</name>
    <dbReference type="NCBI Taxonomy" id="6645"/>
    <lineage>
        <taxon>Eukaryota</taxon>
        <taxon>Metazoa</taxon>
        <taxon>Spiralia</taxon>
        <taxon>Lophotrochozoa</taxon>
        <taxon>Mollusca</taxon>
        <taxon>Cephalopoda</taxon>
        <taxon>Coleoidea</taxon>
        <taxon>Octopodiformes</taxon>
        <taxon>Octopoda</taxon>
        <taxon>Incirrata</taxon>
        <taxon>Octopodidae</taxon>
        <taxon>Octopus</taxon>
    </lineage>
</organism>
<proteinExistence type="predicted"/>
<evidence type="ECO:0000313" key="1">
    <source>
        <dbReference type="EMBL" id="CAI9728942.1"/>
    </source>
</evidence>
<keyword evidence="2" id="KW-1185">Reference proteome</keyword>
<name>A0AA36B911_OCTVU</name>
<gene>
    <name evidence="1" type="ORF">OCTVUL_1B023573</name>
</gene>
<evidence type="ECO:0000313" key="2">
    <source>
        <dbReference type="Proteomes" id="UP001162480"/>
    </source>
</evidence>
<sequence length="107" mass="12686">MKRIGRCLKQYHCFGWSEEVEDRKWEVFVDKPFPESILVSALRPDLVLVDEGQRRVILGELTVPWEEIIAEAHERKLLGYEELVAEIREKDYICELVAFENLKLIRL</sequence>
<protein>
    <submittedName>
        <fullName evidence="1">Uncharacterized protein</fullName>
    </submittedName>
</protein>
<accession>A0AA36B911</accession>
<reference evidence="1" key="1">
    <citation type="submission" date="2023-08" db="EMBL/GenBank/DDBJ databases">
        <authorList>
            <person name="Alioto T."/>
            <person name="Alioto T."/>
            <person name="Gomez Garrido J."/>
        </authorList>
    </citation>
    <scope>NUCLEOTIDE SEQUENCE</scope>
</reference>
<dbReference type="EMBL" id="OX597823">
    <property type="protein sequence ID" value="CAI9728942.1"/>
    <property type="molecule type" value="Genomic_DNA"/>
</dbReference>